<gene>
    <name evidence="3" type="ORF">H8Z76_02845</name>
</gene>
<keyword evidence="1" id="KW-0238">DNA-binding</keyword>
<evidence type="ECO:0000256" key="1">
    <source>
        <dbReference type="ARBA" id="ARBA00023125"/>
    </source>
</evidence>
<reference evidence="3 4" key="1">
    <citation type="submission" date="2020-08" db="EMBL/GenBank/DDBJ databases">
        <title>Genome public.</title>
        <authorList>
            <person name="Liu C."/>
            <person name="Sun Q."/>
        </authorList>
    </citation>
    <scope>NUCLEOTIDE SEQUENCE [LARGE SCALE GENOMIC DNA]</scope>
    <source>
        <strain evidence="3 4">BX0805</strain>
    </source>
</reference>
<feature type="domain" description="HTH cro/C1-type" evidence="2">
    <location>
        <begin position="5"/>
        <end position="59"/>
    </location>
</feature>
<dbReference type="EMBL" id="JACOQH010000002">
    <property type="protein sequence ID" value="MBC5752970.1"/>
    <property type="molecule type" value="Genomic_DNA"/>
</dbReference>
<evidence type="ECO:0000259" key="2">
    <source>
        <dbReference type="PROSITE" id="PS50943"/>
    </source>
</evidence>
<evidence type="ECO:0000313" key="4">
    <source>
        <dbReference type="Proteomes" id="UP000621540"/>
    </source>
</evidence>
<dbReference type="SUPFAM" id="SSF47413">
    <property type="entry name" value="lambda repressor-like DNA-binding domains"/>
    <property type="match status" value="1"/>
</dbReference>
<comment type="caution">
    <text evidence="3">The sequence shown here is derived from an EMBL/GenBank/DDBJ whole genome shotgun (WGS) entry which is preliminary data.</text>
</comment>
<dbReference type="PANTHER" id="PTHR46797:SF1">
    <property type="entry name" value="METHYLPHOSPHONATE SYNTHASE"/>
    <property type="match status" value="1"/>
</dbReference>
<dbReference type="PROSITE" id="PS50943">
    <property type="entry name" value="HTH_CROC1"/>
    <property type="match status" value="1"/>
</dbReference>
<organism evidence="3 4">
    <name type="scientific">Roseburia yibonii</name>
    <dbReference type="NCBI Taxonomy" id="2763063"/>
    <lineage>
        <taxon>Bacteria</taxon>
        <taxon>Bacillati</taxon>
        <taxon>Bacillota</taxon>
        <taxon>Clostridia</taxon>
        <taxon>Lachnospirales</taxon>
        <taxon>Lachnospiraceae</taxon>
        <taxon>Roseburia</taxon>
    </lineage>
</organism>
<sequence>MKLLIGEVRTKKKVSIRELSKRTGIARSALSRYENNQRFPKMDVIETIAAALGAHIEELYESEHK</sequence>
<evidence type="ECO:0000313" key="3">
    <source>
        <dbReference type="EMBL" id="MBC5752970.1"/>
    </source>
</evidence>
<name>A0ABR7I7Q7_9FIRM</name>
<dbReference type="CDD" id="cd00093">
    <property type="entry name" value="HTH_XRE"/>
    <property type="match status" value="1"/>
</dbReference>
<dbReference type="Proteomes" id="UP000621540">
    <property type="component" value="Unassembled WGS sequence"/>
</dbReference>
<proteinExistence type="predicted"/>
<protein>
    <submittedName>
        <fullName evidence="3">Helix-turn-helix transcriptional regulator</fullName>
    </submittedName>
</protein>
<accession>A0ABR7I7Q7</accession>
<dbReference type="PANTHER" id="PTHR46797">
    <property type="entry name" value="HTH-TYPE TRANSCRIPTIONAL REGULATOR"/>
    <property type="match status" value="1"/>
</dbReference>
<dbReference type="SMART" id="SM00530">
    <property type="entry name" value="HTH_XRE"/>
    <property type="match status" value="1"/>
</dbReference>
<keyword evidence="4" id="KW-1185">Reference proteome</keyword>
<dbReference type="RefSeq" id="WP_186981603.1">
    <property type="nucleotide sequence ID" value="NZ_JACOQH010000002.1"/>
</dbReference>
<dbReference type="Pfam" id="PF01381">
    <property type="entry name" value="HTH_3"/>
    <property type="match status" value="1"/>
</dbReference>
<dbReference type="InterPro" id="IPR001387">
    <property type="entry name" value="Cro/C1-type_HTH"/>
</dbReference>
<dbReference type="Gene3D" id="1.10.260.40">
    <property type="entry name" value="lambda repressor-like DNA-binding domains"/>
    <property type="match status" value="1"/>
</dbReference>
<dbReference type="InterPro" id="IPR010982">
    <property type="entry name" value="Lambda_DNA-bd_dom_sf"/>
</dbReference>
<dbReference type="InterPro" id="IPR050807">
    <property type="entry name" value="TransReg_Diox_bact_type"/>
</dbReference>